<evidence type="ECO:0000259" key="4">
    <source>
        <dbReference type="PROSITE" id="PS50158"/>
    </source>
</evidence>
<dbReference type="InterPro" id="IPR039537">
    <property type="entry name" value="Retrotran_Ty1/copia-like"/>
</dbReference>
<dbReference type="InterPro" id="IPR001584">
    <property type="entry name" value="Integrase_cat-core"/>
</dbReference>
<dbReference type="PANTHER" id="PTHR42648:SF31">
    <property type="entry name" value="RNA-DIRECTED DNA POLYMERASE"/>
    <property type="match status" value="1"/>
</dbReference>
<dbReference type="GO" id="GO:0008270">
    <property type="term" value="F:zinc ion binding"/>
    <property type="evidence" value="ECO:0007669"/>
    <property type="project" value="UniProtKB-KW"/>
</dbReference>
<evidence type="ECO:0000256" key="3">
    <source>
        <dbReference type="SAM" id="MobiDB-lite"/>
    </source>
</evidence>
<evidence type="ECO:0008006" key="8">
    <source>
        <dbReference type="Google" id="ProtNLM"/>
    </source>
</evidence>
<dbReference type="PROSITE" id="PS50158">
    <property type="entry name" value="ZF_CCHC"/>
    <property type="match status" value="1"/>
</dbReference>
<dbReference type="InterPro" id="IPR012337">
    <property type="entry name" value="RNaseH-like_sf"/>
</dbReference>
<evidence type="ECO:0000256" key="2">
    <source>
        <dbReference type="PROSITE-ProRule" id="PRU00047"/>
    </source>
</evidence>
<evidence type="ECO:0000259" key="5">
    <source>
        <dbReference type="PROSITE" id="PS50994"/>
    </source>
</evidence>
<name>A0A2Z7A4Q2_9LAMI</name>
<reference evidence="6 7" key="1">
    <citation type="journal article" date="2015" name="Proc. Natl. Acad. Sci. U.S.A.">
        <title>The resurrection genome of Boea hygrometrica: A blueprint for survival of dehydration.</title>
        <authorList>
            <person name="Xiao L."/>
            <person name="Yang G."/>
            <person name="Zhang L."/>
            <person name="Yang X."/>
            <person name="Zhao S."/>
            <person name="Ji Z."/>
            <person name="Zhou Q."/>
            <person name="Hu M."/>
            <person name="Wang Y."/>
            <person name="Chen M."/>
            <person name="Xu Y."/>
            <person name="Jin H."/>
            <person name="Xiao X."/>
            <person name="Hu G."/>
            <person name="Bao F."/>
            <person name="Hu Y."/>
            <person name="Wan P."/>
            <person name="Li L."/>
            <person name="Deng X."/>
            <person name="Kuang T."/>
            <person name="Xiang C."/>
            <person name="Zhu J.K."/>
            <person name="Oliver M.J."/>
            <person name="He Y."/>
        </authorList>
    </citation>
    <scope>NUCLEOTIDE SEQUENCE [LARGE SCALE GENOMIC DNA]</scope>
    <source>
        <strain evidence="7">cv. XS01</strain>
    </source>
</reference>
<dbReference type="Proteomes" id="UP000250235">
    <property type="component" value="Unassembled WGS sequence"/>
</dbReference>
<keyword evidence="2" id="KW-0863">Zinc-finger</keyword>
<keyword evidence="1" id="KW-0378">Hydrolase</keyword>
<dbReference type="InterPro" id="IPR025724">
    <property type="entry name" value="GAG-pre-integrase_dom"/>
</dbReference>
<evidence type="ECO:0000313" key="7">
    <source>
        <dbReference type="Proteomes" id="UP000250235"/>
    </source>
</evidence>
<dbReference type="GO" id="GO:0006508">
    <property type="term" value="P:proteolysis"/>
    <property type="evidence" value="ECO:0007669"/>
    <property type="project" value="UniProtKB-KW"/>
</dbReference>
<dbReference type="SUPFAM" id="SSF53098">
    <property type="entry name" value="Ribonuclease H-like"/>
    <property type="match status" value="1"/>
</dbReference>
<keyword evidence="7" id="KW-1185">Reference proteome</keyword>
<feature type="non-terminal residue" evidence="6">
    <location>
        <position position="1"/>
    </location>
</feature>
<dbReference type="AlphaFoldDB" id="A0A2Z7A4Q2"/>
<dbReference type="PROSITE" id="PS50994">
    <property type="entry name" value="INTEGRASE"/>
    <property type="match status" value="1"/>
</dbReference>
<protein>
    <recommendedName>
        <fullName evidence="8">Integrase catalytic domain-containing protein</fullName>
    </recommendedName>
</protein>
<dbReference type="Pfam" id="PF13976">
    <property type="entry name" value="gag_pre-integrs"/>
    <property type="match status" value="1"/>
</dbReference>
<dbReference type="Pfam" id="PF22936">
    <property type="entry name" value="Pol_BBD"/>
    <property type="match status" value="1"/>
</dbReference>
<feature type="domain" description="Integrase catalytic" evidence="5">
    <location>
        <begin position="445"/>
        <end position="613"/>
    </location>
</feature>
<dbReference type="InterPro" id="IPR001878">
    <property type="entry name" value="Znf_CCHC"/>
</dbReference>
<feature type="domain" description="CCHC-type" evidence="4">
    <location>
        <begin position="156"/>
        <end position="169"/>
    </location>
</feature>
<dbReference type="GO" id="GO:0008233">
    <property type="term" value="F:peptidase activity"/>
    <property type="evidence" value="ECO:0007669"/>
    <property type="project" value="UniProtKB-KW"/>
</dbReference>
<sequence>DIQQRFSIGNGPRVHQLKTDIAACKQQGQAVMTYYGRMKMMWDELANYEPIPVCRCGHCTCIASAEIERVREEERIHQFLMGLDDVMYGTLRTNLLSMEPLPNLNRVYSTVIQEERHRNIARSKEGHGDIVGFTAQAVLGAKAAIVRAKDNKTGICRSCGRPGHDAKECFQIIGYPEWWGDRPRGTGKSGHRGRGGTNAISTSRGRGGARENVTRAATGETSSAADVDHNGIPGLSDEQWAKLLEMLSAANTSEVARLSGNPNLSLTNWIVDSGASHHMTGDVRLLSDVRDIAPCPVKLPNGKHTMAVKEGKLCLGNHIYVNHVLFVPQMNCTLVSVAKLLQELKGIITFTDQLCVIQDRASRTLIGAGEQHDGVYIFRPTALVQANKVNGRNEQEIWHRRLGHPSEKALSNFFGIGSKTVASGSDHDFCDICYRAKQTRGVFSRSDNKADECFALNHCDLWGPYKEPTSCGAVYFLTIVDDHSRAVWIYLLLAKKQVAQTIRNFCTMTERQFKKPVKAVRSDNGTEFTCLKSYFATQGILHQTSCVDTPQQNGRVERKHRHILNVARALRFQAQLPIQFWGECVLTAGYLINRTPSSLLDRKTPYEVLFGKAPRYHCLKVFGCLCYA</sequence>
<dbReference type="InterPro" id="IPR054722">
    <property type="entry name" value="PolX-like_BBD"/>
</dbReference>
<accession>A0A2Z7A4Q2</accession>
<dbReference type="GO" id="GO:0003676">
    <property type="term" value="F:nucleic acid binding"/>
    <property type="evidence" value="ECO:0007669"/>
    <property type="project" value="InterPro"/>
</dbReference>
<keyword evidence="2" id="KW-0479">Metal-binding</keyword>
<dbReference type="PANTHER" id="PTHR42648">
    <property type="entry name" value="TRANSPOSASE, PUTATIVE-RELATED"/>
    <property type="match status" value="1"/>
</dbReference>
<evidence type="ECO:0000256" key="1">
    <source>
        <dbReference type="ARBA" id="ARBA00022670"/>
    </source>
</evidence>
<dbReference type="GO" id="GO:0015074">
    <property type="term" value="P:DNA integration"/>
    <property type="evidence" value="ECO:0007669"/>
    <property type="project" value="InterPro"/>
</dbReference>
<dbReference type="Gene3D" id="3.30.420.10">
    <property type="entry name" value="Ribonuclease H-like superfamily/Ribonuclease H"/>
    <property type="match status" value="1"/>
</dbReference>
<gene>
    <name evidence="6" type="ORF">F511_30872</name>
</gene>
<proteinExistence type="predicted"/>
<dbReference type="OrthoDB" id="878535at2759"/>
<dbReference type="Pfam" id="PF00665">
    <property type="entry name" value="rve"/>
    <property type="match status" value="1"/>
</dbReference>
<dbReference type="EMBL" id="KV019041">
    <property type="protein sequence ID" value="KZV16578.1"/>
    <property type="molecule type" value="Genomic_DNA"/>
</dbReference>
<feature type="region of interest" description="Disordered" evidence="3">
    <location>
        <begin position="181"/>
        <end position="210"/>
    </location>
</feature>
<keyword evidence="2" id="KW-0862">Zinc</keyword>
<dbReference type="InterPro" id="IPR036397">
    <property type="entry name" value="RNaseH_sf"/>
</dbReference>
<evidence type="ECO:0000313" key="6">
    <source>
        <dbReference type="EMBL" id="KZV16578.1"/>
    </source>
</evidence>
<keyword evidence="1" id="KW-0645">Protease</keyword>
<organism evidence="6 7">
    <name type="scientific">Dorcoceras hygrometricum</name>
    <dbReference type="NCBI Taxonomy" id="472368"/>
    <lineage>
        <taxon>Eukaryota</taxon>
        <taxon>Viridiplantae</taxon>
        <taxon>Streptophyta</taxon>
        <taxon>Embryophyta</taxon>
        <taxon>Tracheophyta</taxon>
        <taxon>Spermatophyta</taxon>
        <taxon>Magnoliopsida</taxon>
        <taxon>eudicotyledons</taxon>
        <taxon>Gunneridae</taxon>
        <taxon>Pentapetalae</taxon>
        <taxon>asterids</taxon>
        <taxon>lamiids</taxon>
        <taxon>Lamiales</taxon>
        <taxon>Gesneriaceae</taxon>
        <taxon>Didymocarpoideae</taxon>
        <taxon>Trichosporeae</taxon>
        <taxon>Loxocarpinae</taxon>
        <taxon>Dorcoceras</taxon>
    </lineage>
</organism>